<protein>
    <submittedName>
        <fullName evidence="3">Peptide ABC transporter substrate-binding protein</fullName>
    </submittedName>
</protein>
<organism evidence="3 4">
    <name type="scientific">Kitasatospora phosalacinea</name>
    <dbReference type="NCBI Taxonomy" id="2065"/>
    <lineage>
        <taxon>Bacteria</taxon>
        <taxon>Bacillati</taxon>
        <taxon>Actinomycetota</taxon>
        <taxon>Actinomycetes</taxon>
        <taxon>Kitasatosporales</taxon>
        <taxon>Streptomycetaceae</taxon>
        <taxon>Kitasatospora</taxon>
    </lineage>
</organism>
<feature type="binding site" evidence="2">
    <location>
        <position position="103"/>
    </location>
    <ligand>
        <name>Zn(2+)</name>
        <dbReference type="ChEBI" id="CHEBI:29105"/>
        <label>2</label>
    </ligand>
</feature>
<proteinExistence type="predicted"/>
<dbReference type="OrthoDB" id="9785420at2"/>
<dbReference type="PIRSF" id="PIRSF015853">
    <property type="entry name" value="Pep_DppA"/>
    <property type="match status" value="1"/>
</dbReference>
<dbReference type="Pfam" id="PF04951">
    <property type="entry name" value="Peptidase_M55"/>
    <property type="match status" value="1"/>
</dbReference>
<keyword evidence="2" id="KW-0862">Zinc</keyword>
<reference evidence="3" key="1">
    <citation type="submission" date="2023-02" db="EMBL/GenBank/DDBJ databases">
        <title>Kitasatospora phosalacinea NBRC 14362.</title>
        <authorList>
            <person name="Ichikawa N."/>
            <person name="Sato H."/>
            <person name="Tonouchi N."/>
        </authorList>
    </citation>
    <scope>NUCLEOTIDE SEQUENCE</scope>
    <source>
        <strain evidence="3">NBRC 14362</strain>
    </source>
</reference>
<dbReference type="Proteomes" id="UP001165143">
    <property type="component" value="Unassembled WGS sequence"/>
</dbReference>
<dbReference type="RefSeq" id="WP_033256471.1">
    <property type="nucleotide sequence ID" value="NZ_BSRX01000012.1"/>
</dbReference>
<accession>A0A9W6PEE6</accession>
<feature type="active site" description="Nucleophile" evidence="1">
    <location>
        <position position="114"/>
    </location>
</feature>
<evidence type="ECO:0000313" key="3">
    <source>
        <dbReference type="EMBL" id="GLW54429.1"/>
    </source>
</evidence>
<dbReference type="GO" id="GO:0046872">
    <property type="term" value="F:metal ion binding"/>
    <property type="evidence" value="ECO:0007669"/>
    <property type="project" value="UniProtKB-KW"/>
</dbReference>
<dbReference type="CDD" id="cd08663">
    <property type="entry name" value="DAP_dppA_1"/>
    <property type="match status" value="1"/>
</dbReference>
<evidence type="ECO:0000256" key="1">
    <source>
        <dbReference type="PIRSR" id="PIRSR015853-1"/>
    </source>
</evidence>
<dbReference type="Gene3D" id="3.40.50.10780">
    <property type="entry name" value="Dipeptide transport protein"/>
    <property type="match status" value="1"/>
</dbReference>
<dbReference type="EMBL" id="BSRX01000012">
    <property type="protein sequence ID" value="GLW54429.1"/>
    <property type="molecule type" value="Genomic_DNA"/>
</dbReference>
<dbReference type="InterPro" id="IPR007035">
    <property type="entry name" value="Peptidase_M55"/>
</dbReference>
<feature type="binding site" evidence="2">
    <location>
        <position position="8"/>
    </location>
    <ligand>
        <name>Zn(2+)</name>
        <dbReference type="ChEBI" id="CHEBI:29105"/>
        <label>1</label>
    </ligand>
</feature>
<dbReference type="AlphaFoldDB" id="A0A9W6PEE6"/>
<feature type="binding site" evidence="2">
    <location>
        <position position="8"/>
    </location>
    <ligand>
        <name>Zn(2+)</name>
        <dbReference type="ChEBI" id="CHEBI:29105"/>
        <label>2</label>
    </ligand>
</feature>
<evidence type="ECO:0000313" key="4">
    <source>
        <dbReference type="Proteomes" id="UP001165143"/>
    </source>
</evidence>
<keyword evidence="2" id="KW-0479">Metal-binding</keyword>
<dbReference type="Gene3D" id="3.30.1360.130">
    <property type="entry name" value="Dipeptide transport protein"/>
    <property type="match status" value="1"/>
</dbReference>
<dbReference type="InterPro" id="IPR036177">
    <property type="entry name" value="Peptidase_M55_sf"/>
</dbReference>
<gene>
    <name evidence="3" type="ORF">Kpho01_24400</name>
</gene>
<dbReference type="InterPro" id="IPR027476">
    <property type="entry name" value="DppA_N"/>
</dbReference>
<comment type="caution">
    <text evidence="3">The sequence shown here is derived from an EMBL/GenBank/DDBJ whole genome shotgun (WGS) entry which is preliminary data.</text>
</comment>
<sequence>MRVMISADMEGATGVTWPDDVEPGTAAWERMRRLLTGDVNACVAGLFAGGATEVLVNEAHYTQRNVLIEDLDERAALLTGRHKPLGMMHGVQEADGVVMLGYHTGAGEEGVLAHTYLGTGLVDFRIDGEAADEGRMNALVAAEHGVPVLLVTGDDLTCAAAGRWAPGARTAAVKRAVSRYAAVCLPPARSAALIEERARDAARAALAAGRPAGRPREHRFEVTFHATHQAAAVEAVPTVERTGPRTVAYTAPTATDGARTFKVCTTVAASAAEAHYG</sequence>
<dbReference type="SUPFAM" id="SSF63992">
    <property type="entry name" value="Dipeptide transport protein"/>
    <property type="match status" value="1"/>
</dbReference>
<feature type="binding site" evidence="2">
    <location>
        <position position="10"/>
    </location>
    <ligand>
        <name>Zn(2+)</name>
        <dbReference type="ChEBI" id="CHEBI:29105"/>
        <label>1</label>
    </ligand>
</feature>
<evidence type="ECO:0000256" key="2">
    <source>
        <dbReference type="PIRSR" id="PIRSR015853-2"/>
    </source>
</evidence>
<name>A0A9W6PEE6_9ACTN</name>
<feature type="binding site" evidence="2">
    <location>
        <position position="60"/>
    </location>
    <ligand>
        <name>Zn(2+)</name>
        <dbReference type="ChEBI" id="CHEBI:29105"/>
        <label>2</label>
    </ligand>
</feature>
<feature type="binding site" evidence="2">
    <location>
        <position position="133"/>
    </location>
    <ligand>
        <name>Zn(2+)</name>
        <dbReference type="ChEBI" id="CHEBI:29105"/>
        <label>2</label>
    </ligand>
</feature>